<dbReference type="Proteomes" id="UP001432027">
    <property type="component" value="Unassembled WGS sequence"/>
</dbReference>
<comment type="caution">
    <text evidence="2">The sequence shown here is derived from an EMBL/GenBank/DDBJ whole genome shotgun (WGS) entry which is preliminary data.</text>
</comment>
<sequence length="201" mass="21249">SKCHRKPTAVGTKGTRPEAESSSQMLLTNALAFSSLLALAVASCTLPPAPASVPHPTTTFTQSTLPDGRIEYACPTSYYTYGNFGANGPLLTEMGEKITCDPATGKLLREDSQETMLTTMICAQSSSDEPCAFAVDGAFYMPDPLGQGIKCPSGQTTQINPDNSPNPPFIVESMRCDAGEMYALLPNGTDIWVGIPSISCL</sequence>
<evidence type="ECO:0000313" key="2">
    <source>
        <dbReference type="EMBL" id="GMS93799.1"/>
    </source>
</evidence>
<protein>
    <recommendedName>
        <fullName evidence="4">Sushi domain-containing protein</fullName>
    </recommendedName>
</protein>
<feature type="region of interest" description="Disordered" evidence="1">
    <location>
        <begin position="1"/>
        <end position="22"/>
    </location>
</feature>
<reference evidence="2" key="1">
    <citation type="submission" date="2023-10" db="EMBL/GenBank/DDBJ databases">
        <title>Genome assembly of Pristionchus species.</title>
        <authorList>
            <person name="Yoshida K."/>
            <person name="Sommer R.J."/>
        </authorList>
    </citation>
    <scope>NUCLEOTIDE SEQUENCE</scope>
    <source>
        <strain evidence="2">RS0144</strain>
    </source>
</reference>
<proteinExistence type="predicted"/>
<name>A0AAV5THN9_9BILA</name>
<evidence type="ECO:0008006" key="4">
    <source>
        <dbReference type="Google" id="ProtNLM"/>
    </source>
</evidence>
<dbReference type="EMBL" id="BTSX01000004">
    <property type="protein sequence ID" value="GMS93799.1"/>
    <property type="molecule type" value="Genomic_DNA"/>
</dbReference>
<gene>
    <name evidence="2" type="ORF">PENTCL1PPCAC_15974</name>
</gene>
<dbReference type="AlphaFoldDB" id="A0AAV5THN9"/>
<evidence type="ECO:0000256" key="1">
    <source>
        <dbReference type="SAM" id="MobiDB-lite"/>
    </source>
</evidence>
<keyword evidence="3" id="KW-1185">Reference proteome</keyword>
<accession>A0AAV5THN9</accession>
<organism evidence="2 3">
    <name type="scientific">Pristionchus entomophagus</name>
    <dbReference type="NCBI Taxonomy" id="358040"/>
    <lineage>
        <taxon>Eukaryota</taxon>
        <taxon>Metazoa</taxon>
        <taxon>Ecdysozoa</taxon>
        <taxon>Nematoda</taxon>
        <taxon>Chromadorea</taxon>
        <taxon>Rhabditida</taxon>
        <taxon>Rhabditina</taxon>
        <taxon>Diplogasteromorpha</taxon>
        <taxon>Diplogasteroidea</taxon>
        <taxon>Neodiplogasteridae</taxon>
        <taxon>Pristionchus</taxon>
    </lineage>
</organism>
<evidence type="ECO:0000313" key="3">
    <source>
        <dbReference type="Proteomes" id="UP001432027"/>
    </source>
</evidence>
<feature type="non-terminal residue" evidence="2">
    <location>
        <position position="1"/>
    </location>
</feature>